<dbReference type="OMA" id="IAFHFSI"/>
<dbReference type="EMBL" id="AZHC01000022">
    <property type="protein sequence ID" value="OAA39383.1"/>
    <property type="molecule type" value="Genomic_DNA"/>
</dbReference>
<dbReference type="AlphaFoldDB" id="A0A167AW17"/>
<dbReference type="Proteomes" id="UP000243498">
    <property type="component" value="Unassembled WGS sequence"/>
</dbReference>
<protein>
    <submittedName>
        <fullName evidence="1">Uncharacterized protein</fullName>
    </submittedName>
</protein>
<comment type="caution">
    <text evidence="1">The sequence shown here is derived from an EMBL/GenBank/DDBJ whole genome shotgun (WGS) entry which is preliminary data.</text>
</comment>
<proteinExistence type="predicted"/>
<reference evidence="1 2" key="1">
    <citation type="journal article" date="2016" name="Genome Biol. Evol.">
        <title>Divergent and convergent evolution of fungal pathogenicity.</title>
        <authorList>
            <person name="Shang Y."/>
            <person name="Xiao G."/>
            <person name="Zheng P."/>
            <person name="Cen K."/>
            <person name="Zhan S."/>
            <person name="Wang C."/>
        </authorList>
    </citation>
    <scope>NUCLEOTIDE SEQUENCE [LARGE SCALE GENOMIC DNA]</scope>
    <source>
        <strain evidence="1 2">RCEF 4871</strain>
    </source>
</reference>
<evidence type="ECO:0000313" key="2">
    <source>
        <dbReference type="Proteomes" id="UP000243498"/>
    </source>
</evidence>
<organism evidence="1 2">
    <name type="scientific">Metarhizium rileyi (strain RCEF 4871)</name>
    <name type="common">Nomuraea rileyi</name>
    <dbReference type="NCBI Taxonomy" id="1649241"/>
    <lineage>
        <taxon>Eukaryota</taxon>
        <taxon>Fungi</taxon>
        <taxon>Dikarya</taxon>
        <taxon>Ascomycota</taxon>
        <taxon>Pezizomycotina</taxon>
        <taxon>Sordariomycetes</taxon>
        <taxon>Hypocreomycetidae</taxon>
        <taxon>Hypocreales</taxon>
        <taxon>Clavicipitaceae</taxon>
        <taxon>Metarhizium</taxon>
    </lineage>
</organism>
<evidence type="ECO:0000313" key="1">
    <source>
        <dbReference type="EMBL" id="OAA39383.1"/>
    </source>
</evidence>
<sequence length="333" mass="37072">MLAHPVEKMEYRLREAKTAAPRELSSVLTPKKTSDFVDKCDDDDDDLPPPYAELPELHVLPSYLSACPLKPYRPFPDTIRAHHRFSQLISITLGGLNKDRLYHVEVHRGFRRVDPLGYRAGILLRNGPGEKDEVLAAAGEEMQSALRIYGIPPAPDLNSVVFLPPMEFGTNSRAMTMERMRSSVIHKAAHTFTFFVEVQPIRSMKRQKFEWVQNMDMDDGCNNARSFRLVRVMATDGKASQMGGSRCDASVPCHAEAGIHGETVATLAFPHSSLTSREAFTLSMLGSAKDGRLGERCEIAVVVTALRIWNLHAKGQLDMPNVSVSQTFDALSH</sequence>
<dbReference type="OrthoDB" id="5073671at2759"/>
<dbReference type="STRING" id="1081105.A0A167AW17"/>
<name>A0A167AW17_METRR</name>
<gene>
    <name evidence="1" type="ORF">NOR_06221</name>
</gene>
<accession>A0A167AW17</accession>
<keyword evidence="2" id="KW-1185">Reference proteome</keyword>